<keyword evidence="3" id="KW-1185">Reference proteome</keyword>
<evidence type="ECO:0000256" key="1">
    <source>
        <dbReference type="SAM" id="MobiDB-lite"/>
    </source>
</evidence>
<feature type="compositionally biased region" description="Polar residues" evidence="1">
    <location>
        <begin position="1"/>
        <end position="53"/>
    </location>
</feature>
<evidence type="ECO:0008006" key="4">
    <source>
        <dbReference type="Google" id="ProtNLM"/>
    </source>
</evidence>
<name>A0A9Q1KR33_9CARY</name>
<gene>
    <name evidence="2" type="ORF">Cgig2_028874</name>
</gene>
<evidence type="ECO:0000313" key="2">
    <source>
        <dbReference type="EMBL" id="KAJ8447998.1"/>
    </source>
</evidence>
<accession>A0A9Q1KR33</accession>
<dbReference type="Proteomes" id="UP001153076">
    <property type="component" value="Unassembled WGS sequence"/>
</dbReference>
<dbReference type="PANTHER" id="PTHR31973">
    <property type="entry name" value="POLYPROTEIN, PUTATIVE-RELATED"/>
    <property type="match status" value="1"/>
</dbReference>
<feature type="region of interest" description="Disordered" evidence="1">
    <location>
        <begin position="431"/>
        <end position="454"/>
    </location>
</feature>
<comment type="caution">
    <text evidence="2">The sequence shown here is derived from an EMBL/GenBank/DDBJ whole genome shotgun (WGS) entry which is preliminary data.</text>
</comment>
<feature type="region of interest" description="Disordered" evidence="1">
    <location>
        <begin position="495"/>
        <end position="532"/>
    </location>
</feature>
<dbReference type="PANTHER" id="PTHR31973:SF197">
    <property type="entry name" value="SWIM-TYPE DOMAIN-CONTAINING PROTEIN"/>
    <property type="match status" value="1"/>
</dbReference>
<feature type="region of interest" description="Disordered" evidence="1">
    <location>
        <begin position="103"/>
        <end position="131"/>
    </location>
</feature>
<feature type="compositionally biased region" description="Polar residues" evidence="1">
    <location>
        <begin position="512"/>
        <end position="532"/>
    </location>
</feature>
<dbReference type="AlphaFoldDB" id="A0A9Q1KR33"/>
<reference evidence="2" key="1">
    <citation type="submission" date="2022-04" db="EMBL/GenBank/DDBJ databases">
        <title>Carnegiea gigantea Genome sequencing and assembly v2.</title>
        <authorList>
            <person name="Copetti D."/>
            <person name="Sanderson M.J."/>
            <person name="Burquez A."/>
            <person name="Wojciechowski M.F."/>
        </authorList>
    </citation>
    <scope>NUCLEOTIDE SEQUENCE</scope>
    <source>
        <strain evidence="2">SGP5-SGP5p</strain>
        <tissue evidence="2">Aerial part</tissue>
    </source>
</reference>
<dbReference type="OrthoDB" id="1415978at2759"/>
<evidence type="ECO:0000313" key="3">
    <source>
        <dbReference type="Proteomes" id="UP001153076"/>
    </source>
</evidence>
<feature type="region of interest" description="Disordered" evidence="1">
    <location>
        <begin position="1"/>
        <end position="83"/>
    </location>
</feature>
<organism evidence="2 3">
    <name type="scientific">Carnegiea gigantea</name>
    <dbReference type="NCBI Taxonomy" id="171969"/>
    <lineage>
        <taxon>Eukaryota</taxon>
        <taxon>Viridiplantae</taxon>
        <taxon>Streptophyta</taxon>
        <taxon>Embryophyta</taxon>
        <taxon>Tracheophyta</taxon>
        <taxon>Spermatophyta</taxon>
        <taxon>Magnoliopsida</taxon>
        <taxon>eudicotyledons</taxon>
        <taxon>Gunneridae</taxon>
        <taxon>Pentapetalae</taxon>
        <taxon>Caryophyllales</taxon>
        <taxon>Cactineae</taxon>
        <taxon>Cactaceae</taxon>
        <taxon>Cactoideae</taxon>
        <taxon>Echinocereeae</taxon>
        <taxon>Carnegiea</taxon>
    </lineage>
</organism>
<feature type="compositionally biased region" description="Basic residues" evidence="1">
    <location>
        <begin position="495"/>
        <end position="511"/>
    </location>
</feature>
<proteinExistence type="predicted"/>
<protein>
    <recommendedName>
        <fullName evidence="4">Zinc finger PMZ-type domain-containing protein</fullName>
    </recommendedName>
</protein>
<dbReference type="EMBL" id="JAKOGI010000033">
    <property type="protein sequence ID" value="KAJ8447998.1"/>
    <property type="molecule type" value="Genomic_DNA"/>
</dbReference>
<sequence length="559" mass="63596">MNSPRRPLTRSQSSPSTKSAVPTTPSSSQPSEGLSQVVLSPTRPLTRSQTSSIPVEKRQAQPSSVATGRRIKSRPQPLNPAHSQTLLYSDQDLSIEQVEEYLESDSEDSDFNVDKQEESDEVSLDDESADNEELDELDLELDTEQQMRLSHVDADGSQGHVVVSKMTKVFQQGRLWSRNRDGSGIIKVLKNVMPQASRRICVLHFYKNFAAHYPGAWFHCFFYIAANAYLSFVHLKAMDKIKQKEPAAYQWLRDNEPLEHWARFKFDANLKSADNTNNFVESFNNVISKLREKSILTILEEIRKLNASCWEGKVTPFVEKKLRLVEQDARNCLSVVHAGQGEFDIVEGCTNFTVKLKEHFCDYKKWQITGLPCKHNARCILKMKGQLEDYCAPWFSTDNYRKLYENIIHPISDPCMWGDTNLPTLDPPVELRKRGRPEKHNRRESASWAPVPQPESQATRHFSCIKRCKQCEQLGHTILTCGRSRDESGQLLEKYKKKRKTSTKPVGRSRKTLCTTGTSAGTSNPTSTATEAPQPNLVNLDCNILHFEVKCYEALPCRN</sequence>
<feature type="compositionally biased region" description="Basic residues" evidence="1">
    <location>
        <begin position="433"/>
        <end position="442"/>
    </location>
</feature>